<gene>
    <name evidence="1" type="ORF">MNOR_LOCUS6439</name>
</gene>
<evidence type="ECO:0000313" key="1">
    <source>
        <dbReference type="EMBL" id="CAL4067380.1"/>
    </source>
</evidence>
<organism evidence="1 2">
    <name type="scientific">Meganyctiphanes norvegica</name>
    <name type="common">Northern krill</name>
    <name type="synonym">Thysanopoda norvegica</name>
    <dbReference type="NCBI Taxonomy" id="48144"/>
    <lineage>
        <taxon>Eukaryota</taxon>
        <taxon>Metazoa</taxon>
        <taxon>Ecdysozoa</taxon>
        <taxon>Arthropoda</taxon>
        <taxon>Crustacea</taxon>
        <taxon>Multicrustacea</taxon>
        <taxon>Malacostraca</taxon>
        <taxon>Eumalacostraca</taxon>
        <taxon>Eucarida</taxon>
        <taxon>Euphausiacea</taxon>
        <taxon>Euphausiidae</taxon>
        <taxon>Meganyctiphanes</taxon>
    </lineage>
</organism>
<accession>A0AAV2Q2Z0</accession>
<proteinExistence type="predicted"/>
<dbReference type="EMBL" id="CAXKWB010002656">
    <property type="protein sequence ID" value="CAL4067380.1"/>
    <property type="molecule type" value="Genomic_DNA"/>
</dbReference>
<name>A0AAV2Q2Z0_MEGNR</name>
<sequence length="102" mass="11786">MIIFEIAYDQCTNVVYRTFEVVLGVLGQIFFFGAVGEFSDPPEEKNQQSIKIKIDGNFWIDIGLLIVMVKSFSKIHQKLTELWSFQEIKAITKLPISQNHDF</sequence>
<dbReference type="Proteomes" id="UP001497623">
    <property type="component" value="Unassembled WGS sequence"/>
</dbReference>
<protein>
    <submittedName>
        <fullName evidence="1">Uncharacterized protein</fullName>
    </submittedName>
</protein>
<evidence type="ECO:0000313" key="2">
    <source>
        <dbReference type="Proteomes" id="UP001497623"/>
    </source>
</evidence>
<reference evidence="1 2" key="1">
    <citation type="submission" date="2024-05" db="EMBL/GenBank/DDBJ databases">
        <authorList>
            <person name="Wallberg A."/>
        </authorList>
    </citation>
    <scope>NUCLEOTIDE SEQUENCE [LARGE SCALE GENOMIC DNA]</scope>
</reference>
<keyword evidence="2" id="KW-1185">Reference proteome</keyword>
<dbReference type="AlphaFoldDB" id="A0AAV2Q2Z0"/>
<comment type="caution">
    <text evidence="1">The sequence shown here is derived from an EMBL/GenBank/DDBJ whole genome shotgun (WGS) entry which is preliminary data.</text>
</comment>